<dbReference type="EMBL" id="CP025015">
    <property type="protein sequence ID" value="AUW47264.1"/>
    <property type="molecule type" value="Genomic_DNA"/>
</dbReference>
<name>A0A2K9ZGB1_RHILE</name>
<keyword evidence="1" id="KW-0614">Plasmid</keyword>
<accession>A0A2K9ZGB1</accession>
<geneLocation type="plasmid" evidence="2">
    <name>prln3</name>
</geneLocation>
<proteinExistence type="predicted"/>
<evidence type="ECO:0000313" key="2">
    <source>
        <dbReference type="Proteomes" id="UP000238523"/>
    </source>
</evidence>
<reference evidence="1 2" key="1">
    <citation type="submission" date="2017-11" db="EMBL/GenBank/DDBJ databases">
        <title>Complete genome of Rhizobium leguminosarum Norway, an ineffective micro-symbiont.</title>
        <authorList>
            <person name="Hoffrichter A."/>
            <person name="Liang J."/>
            <person name="Brachmann A."/>
            <person name="Marin M."/>
        </authorList>
    </citation>
    <scope>NUCLEOTIDE SEQUENCE [LARGE SCALE GENOMIC DNA]</scope>
    <source>
        <strain evidence="1 2">Norway</strain>
        <plasmid evidence="2">Plasmid prln3</plasmid>
    </source>
</reference>
<organism evidence="1 2">
    <name type="scientific">Rhizobium leguminosarum</name>
    <dbReference type="NCBI Taxonomy" id="384"/>
    <lineage>
        <taxon>Bacteria</taxon>
        <taxon>Pseudomonadati</taxon>
        <taxon>Pseudomonadota</taxon>
        <taxon>Alphaproteobacteria</taxon>
        <taxon>Hyphomicrobiales</taxon>
        <taxon>Rhizobiaceae</taxon>
        <taxon>Rhizobium/Agrobacterium group</taxon>
        <taxon>Rhizobium</taxon>
    </lineage>
</organism>
<dbReference type="AlphaFoldDB" id="A0A2K9ZGB1"/>
<evidence type="ECO:0000313" key="1">
    <source>
        <dbReference type="EMBL" id="AUW47264.1"/>
    </source>
</evidence>
<dbReference type="Proteomes" id="UP000238523">
    <property type="component" value="Plasmid pRLN3"/>
</dbReference>
<protein>
    <submittedName>
        <fullName evidence="1">Uncharacterized protein</fullName>
    </submittedName>
</protein>
<sequence length="57" mass="6416">MPHRYVPGHQSARPVTICEALGVDRMMVIMQNECVSGCDAGSFRLQNPLDEQLRDRS</sequence>
<gene>
    <name evidence="1" type="ORF">CUJ84_pRLN3000126</name>
</gene>